<dbReference type="GO" id="GO:0030166">
    <property type="term" value="P:proteoglycan biosynthetic process"/>
    <property type="evidence" value="ECO:0007669"/>
    <property type="project" value="TreeGrafter"/>
</dbReference>
<dbReference type="Proteomes" id="UP000050741">
    <property type="component" value="Unassembled WGS sequence"/>
</dbReference>
<dbReference type="GO" id="GO:0004382">
    <property type="term" value="F:GDP phosphatase activity"/>
    <property type="evidence" value="ECO:0007669"/>
    <property type="project" value="TreeGrafter"/>
</dbReference>
<comment type="cofactor">
    <cofactor evidence="1 6">
        <name>Ca(2+)</name>
        <dbReference type="ChEBI" id="CHEBI:29108"/>
    </cofactor>
</comment>
<keyword evidence="4 6" id="KW-0106">Calcium</keyword>
<dbReference type="PANTHER" id="PTHR13023:SF3">
    <property type="entry name" value="SOLUBLE CALCIUM-ACTIVATED NUCLEOTIDASE 1"/>
    <property type="match status" value="1"/>
</dbReference>
<evidence type="ECO:0000256" key="2">
    <source>
        <dbReference type="ARBA" id="ARBA00022723"/>
    </source>
</evidence>
<evidence type="ECO:0000313" key="9">
    <source>
        <dbReference type="Proteomes" id="UP000050741"/>
    </source>
</evidence>
<feature type="binding site" evidence="6">
    <location>
        <position position="628"/>
    </location>
    <ligand>
        <name>Ca(2+)</name>
        <dbReference type="ChEBI" id="CHEBI:29108"/>
    </ligand>
</feature>
<dbReference type="Gene3D" id="2.120.10.100">
    <property type="entry name" value="Apyrase"/>
    <property type="match status" value="1"/>
</dbReference>
<dbReference type="WBParaSite" id="GPLIN_000794700">
    <property type="protein sequence ID" value="GPLIN_000794700"/>
    <property type="gene ID" value="GPLIN_000794700"/>
</dbReference>
<dbReference type="InterPro" id="IPR013320">
    <property type="entry name" value="ConA-like_dom_sf"/>
</dbReference>
<evidence type="ECO:0000256" key="7">
    <source>
        <dbReference type="SAM" id="Coils"/>
    </source>
</evidence>
<comment type="similarity">
    <text evidence="5">Belongs to the apyrase family.</text>
</comment>
<dbReference type="GO" id="GO:0045134">
    <property type="term" value="F:UDP phosphatase activity"/>
    <property type="evidence" value="ECO:0007669"/>
    <property type="project" value="TreeGrafter"/>
</dbReference>
<dbReference type="SUPFAM" id="SSF101887">
    <property type="entry name" value="Apyrase"/>
    <property type="match status" value="1"/>
</dbReference>
<organism evidence="9 10">
    <name type="scientific">Globodera pallida</name>
    <name type="common">Potato cyst nematode worm</name>
    <name type="synonym">Heterodera pallida</name>
    <dbReference type="NCBI Taxonomy" id="36090"/>
    <lineage>
        <taxon>Eukaryota</taxon>
        <taxon>Metazoa</taxon>
        <taxon>Ecdysozoa</taxon>
        <taxon>Nematoda</taxon>
        <taxon>Chromadorea</taxon>
        <taxon>Rhabditida</taxon>
        <taxon>Tylenchina</taxon>
        <taxon>Tylenchomorpha</taxon>
        <taxon>Tylenchoidea</taxon>
        <taxon>Heteroderidae</taxon>
        <taxon>Heteroderinae</taxon>
        <taxon>Globodera</taxon>
    </lineage>
</organism>
<dbReference type="CDD" id="cd12885">
    <property type="entry name" value="SPRY_RanBP_like"/>
    <property type="match status" value="1"/>
</dbReference>
<reference evidence="9" key="1">
    <citation type="submission" date="2014-05" db="EMBL/GenBank/DDBJ databases">
        <title>The genome and life-stage specific transcriptomes of Globodera pallida elucidate key aspects of plant parasitism by a cyst nematode.</title>
        <authorList>
            <person name="Cotton J.A."/>
            <person name="Lilley C.J."/>
            <person name="Jones L.M."/>
            <person name="Kikuchi T."/>
            <person name="Reid A.J."/>
            <person name="Thorpe P."/>
            <person name="Tsai I.J."/>
            <person name="Beasley H."/>
            <person name="Blok V."/>
            <person name="Cock P.J.A."/>
            <person name="Van den Akker S.E."/>
            <person name="Holroyd N."/>
            <person name="Hunt M."/>
            <person name="Mantelin S."/>
            <person name="Naghra H."/>
            <person name="Pain A."/>
            <person name="Palomares-Rius J.E."/>
            <person name="Zarowiecki M."/>
            <person name="Berriman M."/>
            <person name="Jones J.T."/>
            <person name="Urwin P.E."/>
        </authorList>
    </citation>
    <scope>NUCLEOTIDE SEQUENCE [LARGE SCALE GENOMIC DNA]</scope>
    <source>
        <strain evidence="9">Lindley</strain>
    </source>
</reference>
<name>A0A183C502_GLOPA</name>
<evidence type="ECO:0000313" key="10">
    <source>
        <dbReference type="WBParaSite" id="GPLIN_000794700"/>
    </source>
</evidence>
<dbReference type="Pfam" id="PF00622">
    <property type="entry name" value="SPRY"/>
    <property type="match status" value="1"/>
</dbReference>
<dbReference type="InterPro" id="IPR043136">
    <property type="entry name" value="B30.2/SPRY_sf"/>
</dbReference>
<feature type="binding site" evidence="6">
    <location>
        <position position="679"/>
    </location>
    <ligand>
        <name>Ca(2+)</name>
        <dbReference type="ChEBI" id="CHEBI:29108"/>
    </ligand>
</feature>
<evidence type="ECO:0000256" key="1">
    <source>
        <dbReference type="ARBA" id="ARBA00001913"/>
    </source>
</evidence>
<dbReference type="InterPro" id="IPR044736">
    <property type="entry name" value="Gid1/RanBPM/SPLA_SPRY"/>
</dbReference>
<dbReference type="InterPro" id="IPR003877">
    <property type="entry name" value="SPRY_dom"/>
</dbReference>
<keyword evidence="2 6" id="KW-0479">Metal-binding</keyword>
<keyword evidence="9" id="KW-1185">Reference proteome</keyword>
<protein>
    <submittedName>
        <fullName evidence="10">B30.2/SPRY domain-containing protein</fullName>
    </submittedName>
</protein>
<sequence>MIGGLEHKQQNDQKELLLKMDESLKAVQAMVVAELGRLNMKELQRKALLERLNVLEQKQKQCNERKEQKMEEYNFLGQFVEEQNKKFEEQKETNGMLHQQMDELGNSSKKELEKEINRLKGELSAKMEQYQKQQQQNIHAKMEQYQKQQQQNIVDLQKTVALLNDTINGKGPIPQQNRWDSAACHEQLALIEPVRLIVQYNGKDNWGWRSVFTERPIPKNPFVIFYYEVKILGKGTAISIGLATKRMPLDTTVGHSDGTYAYGSGGNFWGDAVEGCSRLVGRRYIKGKPKFEEGDVIGYGVNLATRQIFYTKNGQRLETANLFVDSADEWHPWVRDPWSECKLETNGLFMLEKKCKNLQICYQSKLAGKLDIGSISKIGGRFGLKKRVNEKPPFFDCAVVMGGRGGWHGLNITRNDDGNSSTIQSSIGFNAEFNDIFDPKSKKFMPAINISKDFWPLEKDFQNLLHLGAFMNDLDEMSLRILAMDILSSTGQNGTGLCKKKCGFGYQLAVIADLDKESKVIGQKNEWKTFVRRGRLFYDPAAGVVQSDSSATSASTAAASATAATAATASATAATASATATAATAATASATATGVVQPSVKIEWLELETVTQNLSAKYSSKGRAMELSDLCIFDDHLLTVDDRTGFVYRMDNFTQMDPWVFLADGPGEIANITKGFKGEWMTVRGNKLYVGGLGKEWTKPNGDWVNDNPMYVKVITPGGVVSHTDWTKKYKALRRKVGIEFPGYMIHESGQWSDVHNKWFFMPRRASRNKYDETVDEHMGTNLLLTADAKFVNIESREVGVIRGDGFRAFSAFQFLPNTDDDVIVALKSEERNGAGVASYLFIYRLSDNKVLLDDEKIAPYKFEGLVVY</sequence>
<feature type="binding site" evidence="6">
    <location>
        <position position="811"/>
    </location>
    <ligand>
        <name>Ca(2+)</name>
        <dbReference type="ChEBI" id="CHEBI:29108"/>
    </ligand>
</feature>
<reference evidence="10" key="2">
    <citation type="submission" date="2016-06" db="UniProtKB">
        <authorList>
            <consortium name="WormBaseParasite"/>
        </authorList>
    </citation>
    <scope>IDENTIFICATION</scope>
</reference>
<evidence type="ECO:0000259" key="8">
    <source>
        <dbReference type="PROSITE" id="PS50188"/>
    </source>
</evidence>
<dbReference type="Pfam" id="PF06079">
    <property type="entry name" value="Apyrase"/>
    <property type="match status" value="1"/>
</dbReference>
<dbReference type="InterPro" id="IPR001870">
    <property type="entry name" value="B30.2/SPRY"/>
</dbReference>
<dbReference type="Gene3D" id="2.60.120.920">
    <property type="match status" value="1"/>
</dbReference>
<accession>A0A183C502</accession>
<evidence type="ECO:0000256" key="6">
    <source>
        <dbReference type="PIRSR" id="PIRSR609283-1"/>
    </source>
</evidence>
<dbReference type="InterPro" id="IPR009283">
    <property type="entry name" value="Apyrase"/>
</dbReference>
<proteinExistence type="inferred from homology"/>
<feature type="coiled-coil region" evidence="7">
    <location>
        <begin position="38"/>
        <end position="72"/>
    </location>
</feature>
<keyword evidence="3" id="KW-0378">Hydrolase</keyword>
<feature type="domain" description="B30.2/SPRY" evidence="8">
    <location>
        <begin position="155"/>
        <end position="352"/>
    </location>
</feature>
<dbReference type="PROSITE" id="PS50188">
    <property type="entry name" value="B302_SPRY"/>
    <property type="match status" value="1"/>
</dbReference>
<dbReference type="PANTHER" id="PTHR13023">
    <property type="entry name" value="APYRASE"/>
    <property type="match status" value="1"/>
</dbReference>
<dbReference type="AlphaFoldDB" id="A0A183C502"/>
<dbReference type="SUPFAM" id="SSF49899">
    <property type="entry name" value="Concanavalin A-like lectins/glucanases"/>
    <property type="match status" value="1"/>
</dbReference>
<evidence type="ECO:0000256" key="3">
    <source>
        <dbReference type="ARBA" id="ARBA00022801"/>
    </source>
</evidence>
<feature type="binding site" evidence="6">
    <location>
        <position position="629"/>
    </location>
    <ligand>
        <name>Ca(2+)</name>
        <dbReference type="ChEBI" id="CHEBI:29108"/>
    </ligand>
</feature>
<dbReference type="InterPro" id="IPR036258">
    <property type="entry name" value="Apyrase_sf"/>
</dbReference>
<feature type="coiled-coil region" evidence="7">
    <location>
        <begin position="109"/>
        <end position="151"/>
    </location>
</feature>
<evidence type="ECO:0000256" key="4">
    <source>
        <dbReference type="ARBA" id="ARBA00022837"/>
    </source>
</evidence>
<feature type="binding site" evidence="6">
    <location>
        <position position="864"/>
    </location>
    <ligand>
        <name>Ca(2+)</name>
        <dbReference type="ChEBI" id="CHEBI:29108"/>
    </ligand>
</feature>
<keyword evidence="7" id="KW-0175">Coiled coil</keyword>
<dbReference type="GO" id="GO:0005509">
    <property type="term" value="F:calcium ion binding"/>
    <property type="evidence" value="ECO:0007669"/>
    <property type="project" value="InterPro"/>
</dbReference>
<evidence type="ECO:0000256" key="5">
    <source>
        <dbReference type="ARBA" id="ARBA00025738"/>
    </source>
</evidence>
<feature type="binding site" evidence="6">
    <location>
        <position position="748"/>
    </location>
    <ligand>
        <name>Ca(2+)</name>
        <dbReference type="ChEBI" id="CHEBI:29108"/>
    </ligand>
</feature>